<keyword evidence="5" id="KW-0406">Ion transport</keyword>
<dbReference type="Gene3D" id="3.30.70.1450">
    <property type="entry name" value="Regulator of K+ conductance, C-terminal domain"/>
    <property type="match status" value="1"/>
</dbReference>
<dbReference type="InterPro" id="IPR001807">
    <property type="entry name" value="ClC"/>
</dbReference>
<evidence type="ECO:0000259" key="9">
    <source>
        <dbReference type="PROSITE" id="PS51202"/>
    </source>
</evidence>
<feature type="transmembrane region" description="Helical" evidence="8">
    <location>
        <begin position="277"/>
        <end position="296"/>
    </location>
</feature>
<dbReference type="AlphaFoldDB" id="A0A805YS00"/>
<keyword evidence="2" id="KW-0813">Transport</keyword>
<evidence type="ECO:0000256" key="8">
    <source>
        <dbReference type="SAM" id="Phobius"/>
    </source>
</evidence>
<gene>
    <name evidence="10" type="ordered locus">LGAS_1891</name>
</gene>
<feature type="transmembrane region" description="Helical" evidence="8">
    <location>
        <begin position="317"/>
        <end position="338"/>
    </location>
</feature>
<organism evidence="10 11">
    <name type="scientific">Lactobacillus gasseri (strain ATCC 33323 / DSM 20243 / BCRC 14619 / CIP 102991 / JCM 1131 / KCTC 3163 / NCIMB 11718 / NCTC 13722 / AM63)</name>
    <dbReference type="NCBI Taxonomy" id="324831"/>
    <lineage>
        <taxon>Bacteria</taxon>
        <taxon>Bacillati</taxon>
        <taxon>Bacillota</taxon>
        <taxon>Bacilli</taxon>
        <taxon>Lactobacillales</taxon>
        <taxon>Lactobacillaceae</taxon>
        <taxon>Lactobacillus</taxon>
    </lineage>
</organism>
<protein>
    <submittedName>
        <fullName evidence="10">Chloride channel protein EriC</fullName>
    </submittedName>
</protein>
<evidence type="ECO:0000256" key="3">
    <source>
        <dbReference type="ARBA" id="ARBA00022692"/>
    </source>
</evidence>
<accession>A0A805YS00</accession>
<feature type="transmembrane region" description="Helical" evidence="8">
    <location>
        <begin position="69"/>
        <end position="89"/>
    </location>
</feature>
<feature type="transmembrane region" description="Helical" evidence="8">
    <location>
        <begin position="376"/>
        <end position="402"/>
    </location>
</feature>
<dbReference type="EMBL" id="CP000413">
    <property type="protein sequence ID" value="ABJ61165.1"/>
    <property type="molecule type" value="Genomic_DNA"/>
</dbReference>
<keyword evidence="3 8" id="KW-0812">Transmembrane</keyword>
<evidence type="ECO:0000313" key="11">
    <source>
        <dbReference type="Proteomes" id="UP000000664"/>
    </source>
</evidence>
<dbReference type="InterPro" id="IPR006037">
    <property type="entry name" value="RCK_C"/>
</dbReference>
<dbReference type="PROSITE" id="PS51202">
    <property type="entry name" value="RCK_C"/>
    <property type="match status" value="1"/>
</dbReference>
<feature type="domain" description="RCK C-terminal" evidence="9">
    <location>
        <begin position="445"/>
        <end position="526"/>
    </location>
</feature>
<dbReference type="CDD" id="cd01031">
    <property type="entry name" value="EriC"/>
    <property type="match status" value="1"/>
</dbReference>
<keyword evidence="7" id="KW-0868">Chloride</keyword>
<proteinExistence type="predicted"/>
<feature type="transmembrane region" description="Helical" evidence="8">
    <location>
        <begin position="166"/>
        <end position="190"/>
    </location>
</feature>
<dbReference type="PANTHER" id="PTHR45711:SF6">
    <property type="entry name" value="CHLORIDE CHANNEL PROTEIN"/>
    <property type="match status" value="1"/>
</dbReference>
<evidence type="ECO:0000256" key="2">
    <source>
        <dbReference type="ARBA" id="ARBA00022448"/>
    </source>
</evidence>
<evidence type="ECO:0000313" key="10">
    <source>
        <dbReference type="EMBL" id="ABJ61165.1"/>
    </source>
</evidence>
<dbReference type="GO" id="GO:0006813">
    <property type="term" value="P:potassium ion transport"/>
    <property type="evidence" value="ECO:0007669"/>
    <property type="project" value="InterPro"/>
</dbReference>
<dbReference type="Pfam" id="PF00654">
    <property type="entry name" value="Voltage_CLC"/>
    <property type="match status" value="1"/>
</dbReference>
<dbReference type="GO" id="GO:0005886">
    <property type="term" value="C:plasma membrane"/>
    <property type="evidence" value="ECO:0007669"/>
    <property type="project" value="TreeGrafter"/>
</dbReference>
<feature type="transmembrane region" description="Helical" evidence="8">
    <location>
        <begin position="344"/>
        <end position="364"/>
    </location>
</feature>
<dbReference type="Proteomes" id="UP000000664">
    <property type="component" value="Chromosome"/>
</dbReference>
<name>A0A805YS00_LACGA</name>
<sequence length="534" mass="58205">MAFCGKIIFISIRKRESMRYGEKSNLKLMLQALCVGLIAGVVVGFFRYGIGKTEAFWLDLFKKSHQNPLWFIVIVAGLALTGIIAGYFVKQYPHVGGSGIPEVKLQMQGKLTLQWWPILWRKLIGGIMVIGTGLFLGPEGPSLQLGSTIGQGVGQGFKQTKTNSRVLLATGAASGLSAAFGAPLSGALFVLEEIFHNFSPRVWMNALVGAIASNFVVSNLFGQKPALALAYNHSFPMPLYWHLVLLGLILGLLGHLYKLGLFNLKKFYAKITFIPRWLHGLIPLVILMPIMYYLPLITGPGNHLILSLPKSIAYSSWNLVGMLAIFYVIRIAFSIVSYDSGLPSGIFLPILTMGALIGATYGLFMVQLGLLPQKLVINLIIFAMAGYFAAIIRAPFTAIILITEMVGSLLHLMPLAVVAFIALLVDQLLGGRPIYDSLAAAMEPKSGEKGLCGEEDQISIPVYESSKLVDEKIEDVKWPDDTLIKVIHRGSQDIIPHGDTVIAAGDLLVLAVDQNRRGQVYDAIKKLQGVELDG</sequence>
<reference evidence="10 11" key="1">
    <citation type="journal article" date="2006" name="Proc. Natl. Acad. Sci. U.S.A.">
        <title>Comparative genomics of the lactic acid bacteria.</title>
        <authorList>
            <person name="Makarova K."/>
            <person name="Slesarev A."/>
            <person name="Wolf Y."/>
            <person name="Sorokin A."/>
            <person name="Mirkin B."/>
            <person name="Koonin E."/>
            <person name="Pavlov A."/>
            <person name="Pavlova N."/>
            <person name="Karamychev V."/>
            <person name="Polouchine N."/>
            <person name="Shakhova V."/>
            <person name="Grigoriev I."/>
            <person name="Lou Y."/>
            <person name="Rohksar D."/>
            <person name="Lucas S."/>
            <person name="Huang K."/>
            <person name="Goodstein D.M."/>
            <person name="Hawkins T."/>
            <person name="Plengvidhya V."/>
            <person name="Welker D."/>
            <person name="Hughes J."/>
            <person name="Goh Y."/>
            <person name="Benson A."/>
            <person name="Baldwin K."/>
            <person name="Lee J.H."/>
            <person name="Diaz-Muniz I."/>
            <person name="Dosti B."/>
            <person name="Smeianov V."/>
            <person name="Wechter W."/>
            <person name="Barabote R."/>
            <person name="Lorca G."/>
            <person name="Altermann E."/>
            <person name="Barrangou R."/>
            <person name="Ganesan B."/>
            <person name="Xie Y."/>
            <person name="Rawsthorne H."/>
            <person name="Tamir D."/>
            <person name="Parker C."/>
            <person name="Breidt F."/>
            <person name="Broadbent J."/>
            <person name="Hutkins R."/>
            <person name="O'Sullivan D."/>
            <person name="Steele J."/>
            <person name="Unlu G."/>
            <person name="Saier M."/>
            <person name="Klaenhammer T."/>
            <person name="Richardson P."/>
            <person name="Kozyavkin S."/>
            <person name="Weimer B."/>
            <person name="Mills D."/>
        </authorList>
    </citation>
    <scope>NUCLEOTIDE SEQUENCE [LARGE SCALE GENOMIC DNA]</scope>
    <source>
        <strain evidence="11">ATCC 33323 / DSM 20243 / BCRC 14619 / CIP 102991 / JCM 1131 / KCTC 3163 / NCIMB 11718 / NCTC 13722 / AM63</strain>
    </source>
</reference>
<dbReference type="SUPFAM" id="SSF81340">
    <property type="entry name" value="Clc chloride channel"/>
    <property type="match status" value="1"/>
</dbReference>
<evidence type="ECO:0000256" key="4">
    <source>
        <dbReference type="ARBA" id="ARBA00022989"/>
    </source>
</evidence>
<dbReference type="Pfam" id="PF02080">
    <property type="entry name" value="TrkA_C"/>
    <property type="match status" value="1"/>
</dbReference>
<keyword evidence="4 8" id="KW-1133">Transmembrane helix</keyword>
<comment type="subcellular location">
    <subcellularLocation>
        <location evidence="1">Membrane</location>
        <topology evidence="1">Multi-pass membrane protein</topology>
    </subcellularLocation>
</comment>
<dbReference type="Gene3D" id="1.10.3080.10">
    <property type="entry name" value="Clc chloride channel"/>
    <property type="match status" value="1"/>
</dbReference>
<feature type="transmembrane region" description="Helical" evidence="8">
    <location>
        <begin position="408"/>
        <end position="425"/>
    </location>
</feature>
<feature type="transmembrane region" description="Helical" evidence="8">
    <location>
        <begin position="234"/>
        <end position="257"/>
    </location>
</feature>
<dbReference type="PRINTS" id="PR00762">
    <property type="entry name" value="CLCHANNEL"/>
</dbReference>
<evidence type="ECO:0000256" key="7">
    <source>
        <dbReference type="ARBA" id="ARBA00023214"/>
    </source>
</evidence>
<evidence type="ECO:0000256" key="5">
    <source>
        <dbReference type="ARBA" id="ARBA00023065"/>
    </source>
</evidence>
<dbReference type="PANTHER" id="PTHR45711">
    <property type="entry name" value="CHLORIDE CHANNEL PROTEIN"/>
    <property type="match status" value="1"/>
</dbReference>
<feature type="transmembrane region" description="Helical" evidence="8">
    <location>
        <begin position="118"/>
        <end position="137"/>
    </location>
</feature>
<dbReference type="SUPFAM" id="SSF116726">
    <property type="entry name" value="TrkA C-terminal domain-like"/>
    <property type="match status" value="1"/>
</dbReference>
<keyword evidence="6 8" id="KW-0472">Membrane</keyword>
<feature type="transmembrane region" description="Helical" evidence="8">
    <location>
        <begin position="28"/>
        <end position="48"/>
    </location>
</feature>
<evidence type="ECO:0000256" key="1">
    <source>
        <dbReference type="ARBA" id="ARBA00004141"/>
    </source>
</evidence>
<dbReference type="InterPro" id="IPR014743">
    <property type="entry name" value="Cl-channel_core"/>
</dbReference>
<dbReference type="GO" id="GO:0008324">
    <property type="term" value="F:monoatomic cation transmembrane transporter activity"/>
    <property type="evidence" value="ECO:0007669"/>
    <property type="project" value="InterPro"/>
</dbReference>
<dbReference type="InterPro" id="IPR036721">
    <property type="entry name" value="RCK_C_sf"/>
</dbReference>
<dbReference type="GO" id="GO:0005247">
    <property type="term" value="F:voltage-gated chloride channel activity"/>
    <property type="evidence" value="ECO:0007669"/>
    <property type="project" value="TreeGrafter"/>
</dbReference>
<feature type="transmembrane region" description="Helical" evidence="8">
    <location>
        <begin position="202"/>
        <end position="222"/>
    </location>
</feature>
<evidence type="ECO:0000256" key="6">
    <source>
        <dbReference type="ARBA" id="ARBA00023136"/>
    </source>
</evidence>
<dbReference type="KEGG" id="lga:LGAS_1891"/>